<keyword evidence="2" id="KW-0812">Transmembrane</keyword>
<dbReference type="Proteomes" id="UP000250043">
    <property type="component" value="Unassembled WGS sequence"/>
</dbReference>
<proteinExistence type="predicted"/>
<gene>
    <name evidence="4" type="ORF">OBBRIDRAFT_204098</name>
</gene>
<keyword evidence="3" id="KW-0732">Signal</keyword>
<dbReference type="AlphaFoldDB" id="A0A8E2ALF1"/>
<feature type="transmembrane region" description="Helical" evidence="2">
    <location>
        <begin position="212"/>
        <end position="236"/>
    </location>
</feature>
<dbReference type="Gene3D" id="2.60.120.260">
    <property type="entry name" value="Galactose-binding domain-like"/>
    <property type="match status" value="1"/>
</dbReference>
<dbReference type="OrthoDB" id="2757832at2759"/>
<evidence type="ECO:0000313" key="5">
    <source>
        <dbReference type="Proteomes" id="UP000250043"/>
    </source>
</evidence>
<feature type="region of interest" description="Disordered" evidence="1">
    <location>
        <begin position="373"/>
        <end position="401"/>
    </location>
</feature>
<keyword evidence="2" id="KW-0472">Membrane</keyword>
<organism evidence="4 5">
    <name type="scientific">Obba rivulosa</name>
    <dbReference type="NCBI Taxonomy" id="1052685"/>
    <lineage>
        <taxon>Eukaryota</taxon>
        <taxon>Fungi</taxon>
        <taxon>Dikarya</taxon>
        <taxon>Basidiomycota</taxon>
        <taxon>Agaricomycotina</taxon>
        <taxon>Agaricomycetes</taxon>
        <taxon>Polyporales</taxon>
        <taxon>Gelatoporiaceae</taxon>
        <taxon>Obba</taxon>
    </lineage>
</organism>
<name>A0A8E2ALF1_9APHY</name>
<feature type="region of interest" description="Disordered" evidence="1">
    <location>
        <begin position="157"/>
        <end position="180"/>
    </location>
</feature>
<reference evidence="4 5" key="1">
    <citation type="submission" date="2016-07" db="EMBL/GenBank/DDBJ databases">
        <title>Draft genome of the white-rot fungus Obba rivulosa 3A-2.</title>
        <authorList>
            <consortium name="DOE Joint Genome Institute"/>
            <person name="Miettinen O."/>
            <person name="Riley R."/>
            <person name="Acob R."/>
            <person name="Barry K."/>
            <person name="Cullen D."/>
            <person name="De Vries R."/>
            <person name="Hainaut M."/>
            <person name="Hatakka A."/>
            <person name="Henrissat B."/>
            <person name="Hilden K."/>
            <person name="Kuo R."/>
            <person name="Labutti K."/>
            <person name="Lipzen A."/>
            <person name="Makela M.R."/>
            <person name="Sandor L."/>
            <person name="Spatafora J.W."/>
            <person name="Grigoriev I.V."/>
            <person name="Hibbett D.S."/>
        </authorList>
    </citation>
    <scope>NUCLEOTIDE SEQUENCE [LARGE SCALE GENOMIC DNA]</scope>
    <source>
        <strain evidence="4 5">3A-2</strain>
    </source>
</reference>
<evidence type="ECO:0000256" key="1">
    <source>
        <dbReference type="SAM" id="MobiDB-lite"/>
    </source>
</evidence>
<evidence type="ECO:0000256" key="2">
    <source>
        <dbReference type="SAM" id="Phobius"/>
    </source>
</evidence>
<accession>A0A8E2ALF1</accession>
<keyword evidence="5" id="KW-1185">Reference proteome</keyword>
<feature type="signal peptide" evidence="3">
    <location>
        <begin position="1"/>
        <end position="20"/>
    </location>
</feature>
<dbReference type="EMBL" id="KV722512">
    <property type="protein sequence ID" value="OCH86776.1"/>
    <property type="molecule type" value="Genomic_DNA"/>
</dbReference>
<feature type="chain" id="PRO_5034405805" evidence="3">
    <location>
        <begin position="21"/>
        <end position="401"/>
    </location>
</feature>
<evidence type="ECO:0000313" key="4">
    <source>
        <dbReference type="EMBL" id="OCH86776.1"/>
    </source>
</evidence>
<protein>
    <submittedName>
        <fullName evidence="4">Uncharacterized protein</fullName>
    </submittedName>
</protein>
<keyword evidence="2" id="KW-1133">Transmembrane helix</keyword>
<sequence length="401" mass="42161">MLSACGVILALFLSCITGAADNVLKVDDSDTRIAYSKNSWTHQDGTCQYNNTVSLCRVLGGTASFSFVGTHISVFGTRGPTGVYQENSSYVVDDGVPAFWTNASDILSVECQVQFYASPQLPESEHTLVITNFGDWLWLDFLEVTVADTGMGPPISVITSSTSQRSSTPGHPFASSSSIPTASSIGTASISSSVTSTTVSAAHFTKPVNKRVIGGVAALGVFLVLLITGICIWRFLKKRRQEAPVVEPFAAPTPLSVSTGAAALLISDASPYTPPAAPFRHAEPADKSPQVFESYPYGPPPATIHAPPSTNPPSVLAAAGPEPLVSRRYPHSIPPQSLTTSPSVYPSPSVRTTTWMSGLDNTGRSYAFALAEGGGRTAGAAARSRVEKELASSPPAYSQYP</sequence>
<evidence type="ECO:0000256" key="3">
    <source>
        <dbReference type="SAM" id="SignalP"/>
    </source>
</evidence>